<dbReference type="Pfam" id="PF01359">
    <property type="entry name" value="Transposase_1"/>
    <property type="match status" value="1"/>
</dbReference>
<dbReference type="Gene3D" id="1.10.10.10">
    <property type="entry name" value="Winged helix-like DNA-binding domain superfamily/Winged helix DNA-binding domain"/>
    <property type="match status" value="1"/>
</dbReference>
<dbReference type="GO" id="GO:0005634">
    <property type="term" value="C:nucleus"/>
    <property type="evidence" value="ECO:0007669"/>
    <property type="project" value="TreeGrafter"/>
</dbReference>
<dbReference type="Proteomes" id="UP001176961">
    <property type="component" value="Unassembled WGS sequence"/>
</dbReference>
<evidence type="ECO:0000313" key="3">
    <source>
        <dbReference type="EMBL" id="CAJ0590615.1"/>
    </source>
</evidence>
<name>A0AA36DP15_CYLNA</name>
<dbReference type="GO" id="GO:0046975">
    <property type="term" value="F:histone H3K36 methyltransferase activity"/>
    <property type="evidence" value="ECO:0007669"/>
    <property type="project" value="TreeGrafter"/>
</dbReference>
<reference evidence="3" key="1">
    <citation type="submission" date="2023-07" db="EMBL/GenBank/DDBJ databases">
        <authorList>
            <consortium name="CYATHOMIX"/>
        </authorList>
    </citation>
    <scope>NUCLEOTIDE SEQUENCE</scope>
    <source>
        <strain evidence="3">N/A</strain>
    </source>
</reference>
<dbReference type="InterPro" id="IPR041426">
    <property type="entry name" value="Mos1_HTH"/>
</dbReference>
<dbReference type="GO" id="GO:0035861">
    <property type="term" value="C:site of double-strand break"/>
    <property type="evidence" value="ECO:0007669"/>
    <property type="project" value="TreeGrafter"/>
</dbReference>
<dbReference type="GO" id="GO:0031297">
    <property type="term" value="P:replication fork processing"/>
    <property type="evidence" value="ECO:0007669"/>
    <property type="project" value="TreeGrafter"/>
</dbReference>
<dbReference type="GO" id="GO:0006303">
    <property type="term" value="P:double-strand break repair via nonhomologous end joining"/>
    <property type="evidence" value="ECO:0007669"/>
    <property type="project" value="TreeGrafter"/>
</dbReference>
<dbReference type="Gene3D" id="3.30.420.10">
    <property type="entry name" value="Ribonuclease H-like superfamily/Ribonuclease H"/>
    <property type="match status" value="1"/>
</dbReference>
<accession>A0AA36DP15</accession>
<dbReference type="GO" id="GO:0003697">
    <property type="term" value="F:single-stranded DNA binding"/>
    <property type="evidence" value="ECO:0007669"/>
    <property type="project" value="TreeGrafter"/>
</dbReference>
<feature type="domain" description="Mos1 transposase HTH" evidence="2">
    <location>
        <begin position="9"/>
        <end position="30"/>
    </location>
</feature>
<evidence type="ECO:0000313" key="4">
    <source>
        <dbReference type="Proteomes" id="UP001176961"/>
    </source>
</evidence>
<dbReference type="PANTHER" id="PTHR46060">
    <property type="entry name" value="MARINER MOS1 TRANSPOSASE-LIKE PROTEIN"/>
    <property type="match status" value="1"/>
</dbReference>
<dbReference type="EMBL" id="CATQJL010000001">
    <property type="protein sequence ID" value="CAJ0590615.1"/>
    <property type="molecule type" value="Genomic_DNA"/>
</dbReference>
<dbReference type="GO" id="GO:0000793">
    <property type="term" value="C:condensed chromosome"/>
    <property type="evidence" value="ECO:0007669"/>
    <property type="project" value="TreeGrafter"/>
</dbReference>
<dbReference type="GO" id="GO:0000729">
    <property type="term" value="P:DNA double-strand break processing"/>
    <property type="evidence" value="ECO:0007669"/>
    <property type="project" value="TreeGrafter"/>
</dbReference>
<evidence type="ECO:0000256" key="1">
    <source>
        <dbReference type="SAM" id="MobiDB-lite"/>
    </source>
</evidence>
<organism evidence="3 4">
    <name type="scientific">Cylicocyclus nassatus</name>
    <name type="common">Nematode worm</name>
    <dbReference type="NCBI Taxonomy" id="53992"/>
    <lineage>
        <taxon>Eukaryota</taxon>
        <taxon>Metazoa</taxon>
        <taxon>Ecdysozoa</taxon>
        <taxon>Nematoda</taxon>
        <taxon>Chromadorea</taxon>
        <taxon>Rhabditida</taxon>
        <taxon>Rhabditina</taxon>
        <taxon>Rhabditomorpha</taxon>
        <taxon>Strongyloidea</taxon>
        <taxon>Strongylidae</taxon>
        <taxon>Cylicocyclus</taxon>
    </lineage>
</organism>
<dbReference type="GO" id="GO:0044774">
    <property type="term" value="P:mitotic DNA integrity checkpoint signaling"/>
    <property type="evidence" value="ECO:0007669"/>
    <property type="project" value="TreeGrafter"/>
</dbReference>
<protein>
    <recommendedName>
        <fullName evidence="2">Mos1 transposase HTH domain-containing protein</fullName>
    </recommendedName>
</protein>
<proteinExistence type="predicted"/>
<evidence type="ECO:0000259" key="2">
    <source>
        <dbReference type="Pfam" id="PF17906"/>
    </source>
</evidence>
<dbReference type="GO" id="GO:0003690">
    <property type="term" value="F:double-stranded DNA binding"/>
    <property type="evidence" value="ECO:0007669"/>
    <property type="project" value="TreeGrafter"/>
</dbReference>
<dbReference type="InterPro" id="IPR001888">
    <property type="entry name" value="Transposase_1"/>
</dbReference>
<gene>
    <name evidence="3" type="ORF">CYNAS_LOCUS2598</name>
</gene>
<keyword evidence="4" id="KW-1185">Reference proteome</keyword>
<dbReference type="GO" id="GO:0042800">
    <property type="term" value="F:histone H3K4 methyltransferase activity"/>
    <property type="evidence" value="ECO:0007669"/>
    <property type="project" value="TreeGrafter"/>
</dbReference>
<dbReference type="InterPro" id="IPR052709">
    <property type="entry name" value="Transposase-MT_Hybrid"/>
</dbReference>
<comment type="caution">
    <text evidence="3">The sequence shown here is derived from an EMBL/GenBank/DDBJ whole genome shotgun (WGS) entry which is preliminary data.</text>
</comment>
<dbReference type="PANTHER" id="PTHR46060:SF2">
    <property type="entry name" value="HISTONE-LYSINE N-METHYLTRANSFERASE SETMAR"/>
    <property type="match status" value="1"/>
</dbReference>
<dbReference type="GO" id="GO:0000014">
    <property type="term" value="F:single-stranded DNA endodeoxyribonuclease activity"/>
    <property type="evidence" value="ECO:0007669"/>
    <property type="project" value="TreeGrafter"/>
</dbReference>
<dbReference type="GO" id="GO:0015074">
    <property type="term" value="P:DNA integration"/>
    <property type="evidence" value="ECO:0007669"/>
    <property type="project" value="TreeGrafter"/>
</dbReference>
<dbReference type="InterPro" id="IPR036397">
    <property type="entry name" value="RNaseH_sf"/>
</dbReference>
<sequence>MVSFEKANHGENVVSERQGQKWFKRFREGDESLDDGARRGRPETLSDSVLKEEVEADPSQSTRELAERFGCTHGTVEKHLHALGKSNRCGKWVPHELSGANKEARTRVCRTLLNMSKTSHFYEAILTSDEKWIYFDNQRRKRQWLSRNEQPKPTPKPDAHGKKTMLCVWWNIRGLVYFEVLPPSQPVTADLYAEQLEKVDRALRRQGENPRTIKFLHDNARPHVANIAQQKIEELGWQLLPHPPYSPDLAPSDFHLFRSMQHYLDDKRFETLDDVKICVSQYFDSQPPEFFVKGIRSLREKWRKVIEANGEYLID</sequence>
<feature type="region of interest" description="Disordered" evidence="1">
    <location>
        <begin position="25"/>
        <end position="45"/>
    </location>
</feature>
<dbReference type="Pfam" id="PF17906">
    <property type="entry name" value="HTH_48"/>
    <property type="match status" value="1"/>
</dbReference>
<dbReference type="InterPro" id="IPR036388">
    <property type="entry name" value="WH-like_DNA-bd_sf"/>
</dbReference>
<dbReference type="AlphaFoldDB" id="A0AA36DP15"/>
<dbReference type="GO" id="GO:0044547">
    <property type="term" value="F:DNA topoisomerase binding"/>
    <property type="evidence" value="ECO:0007669"/>
    <property type="project" value="TreeGrafter"/>
</dbReference>